<organism evidence="9 10">
    <name type="scientific">Podospora australis</name>
    <dbReference type="NCBI Taxonomy" id="1536484"/>
    <lineage>
        <taxon>Eukaryota</taxon>
        <taxon>Fungi</taxon>
        <taxon>Dikarya</taxon>
        <taxon>Ascomycota</taxon>
        <taxon>Pezizomycotina</taxon>
        <taxon>Sordariomycetes</taxon>
        <taxon>Sordariomycetidae</taxon>
        <taxon>Sordariales</taxon>
        <taxon>Podosporaceae</taxon>
        <taxon>Podospora</taxon>
    </lineage>
</organism>
<gene>
    <name evidence="9" type="ORF">QBC35DRAFT_476902</name>
</gene>
<evidence type="ECO:0000256" key="1">
    <source>
        <dbReference type="ARBA" id="ARBA00004651"/>
    </source>
</evidence>
<sequence>MISNALFSSFLSQLLLAAFALAAPLKEDSTITVKTVGNAWQYGTGGGILGLIVLILDIIVFVEVLQSNRPASSKIIWCLVVFLFPIVGMVVYYVFSNRSAHSNRSGYETLTQS</sequence>
<feature type="transmembrane region" description="Helical" evidence="6">
    <location>
        <begin position="76"/>
        <end position="95"/>
    </location>
</feature>
<feature type="domain" description="Cardiolipin synthase N-terminal" evidence="8">
    <location>
        <begin position="55"/>
        <end position="96"/>
    </location>
</feature>
<evidence type="ECO:0000259" key="8">
    <source>
        <dbReference type="Pfam" id="PF13396"/>
    </source>
</evidence>
<feature type="signal peptide" evidence="7">
    <location>
        <begin position="1"/>
        <end position="22"/>
    </location>
</feature>
<protein>
    <recommendedName>
        <fullName evidence="8">Cardiolipin synthase N-terminal domain-containing protein</fullName>
    </recommendedName>
</protein>
<dbReference type="EMBL" id="MU864472">
    <property type="protein sequence ID" value="KAK4184848.1"/>
    <property type="molecule type" value="Genomic_DNA"/>
</dbReference>
<reference evidence="9" key="1">
    <citation type="journal article" date="2023" name="Mol. Phylogenet. Evol.">
        <title>Genome-scale phylogeny and comparative genomics of the fungal order Sordariales.</title>
        <authorList>
            <person name="Hensen N."/>
            <person name="Bonometti L."/>
            <person name="Westerberg I."/>
            <person name="Brannstrom I.O."/>
            <person name="Guillou S."/>
            <person name="Cros-Aarteil S."/>
            <person name="Calhoun S."/>
            <person name="Haridas S."/>
            <person name="Kuo A."/>
            <person name="Mondo S."/>
            <person name="Pangilinan J."/>
            <person name="Riley R."/>
            <person name="LaButti K."/>
            <person name="Andreopoulos B."/>
            <person name="Lipzen A."/>
            <person name="Chen C."/>
            <person name="Yan M."/>
            <person name="Daum C."/>
            <person name="Ng V."/>
            <person name="Clum A."/>
            <person name="Steindorff A."/>
            <person name="Ohm R.A."/>
            <person name="Martin F."/>
            <person name="Silar P."/>
            <person name="Natvig D.O."/>
            <person name="Lalanne C."/>
            <person name="Gautier V."/>
            <person name="Ament-Velasquez S.L."/>
            <person name="Kruys A."/>
            <person name="Hutchinson M.I."/>
            <person name="Powell A.J."/>
            <person name="Barry K."/>
            <person name="Miller A.N."/>
            <person name="Grigoriev I.V."/>
            <person name="Debuchy R."/>
            <person name="Gladieux P."/>
            <person name="Hiltunen Thoren M."/>
            <person name="Johannesson H."/>
        </authorList>
    </citation>
    <scope>NUCLEOTIDE SEQUENCE</scope>
    <source>
        <strain evidence="9">PSN309</strain>
    </source>
</reference>
<name>A0AAN6WMH9_9PEZI</name>
<reference evidence="9" key="2">
    <citation type="submission" date="2023-05" db="EMBL/GenBank/DDBJ databases">
        <authorList>
            <consortium name="Lawrence Berkeley National Laboratory"/>
            <person name="Steindorff A."/>
            <person name="Hensen N."/>
            <person name="Bonometti L."/>
            <person name="Westerberg I."/>
            <person name="Brannstrom I.O."/>
            <person name="Guillou S."/>
            <person name="Cros-Aarteil S."/>
            <person name="Calhoun S."/>
            <person name="Haridas S."/>
            <person name="Kuo A."/>
            <person name="Mondo S."/>
            <person name="Pangilinan J."/>
            <person name="Riley R."/>
            <person name="Labutti K."/>
            <person name="Andreopoulos B."/>
            <person name="Lipzen A."/>
            <person name="Chen C."/>
            <person name="Yanf M."/>
            <person name="Daum C."/>
            <person name="Ng V."/>
            <person name="Clum A."/>
            <person name="Ohm R."/>
            <person name="Martin F."/>
            <person name="Silar P."/>
            <person name="Natvig D."/>
            <person name="Lalanne C."/>
            <person name="Gautier V."/>
            <person name="Ament-Velasquez S.L."/>
            <person name="Kruys A."/>
            <person name="Hutchinson M.I."/>
            <person name="Powell A.J."/>
            <person name="Barry K."/>
            <person name="Miller A.N."/>
            <person name="Grigoriev I.V."/>
            <person name="Debuchy R."/>
            <person name="Gladieux P."/>
            <person name="Thoren M.H."/>
            <person name="Johannesson H."/>
        </authorList>
    </citation>
    <scope>NUCLEOTIDE SEQUENCE</scope>
    <source>
        <strain evidence="9">PSN309</strain>
    </source>
</reference>
<feature type="chain" id="PRO_5043051388" description="Cardiolipin synthase N-terminal domain-containing protein" evidence="7">
    <location>
        <begin position="23"/>
        <end position="113"/>
    </location>
</feature>
<keyword evidence="10" id="KW-1185">Reference proteome</keyword>
<dbReference type="GO" id="GO:0005886">
    <property type="term" value="C:plasma membrane"/>
    <property type="evidence" value="ECO:0007669"/>
    <property type="project" value="UniProtKB-SubCell"/>
</dbReference>
<feature type="transmembrane region" description="Helical" evidence="6">
    <location>
        <begin position="46"/>
        <end position="64"/>
    </location>
</feature>
<comment type="caution">
    <text evidence="9">The sequence shown here is derived from an EMBL/GenBank/DDBJ whole genome shotgun (WGS) entry which is preliminary data.</text>
</comment>
<keyword evidence="7" id="KW-0732">Signal</keyword>
<evidence type="ECO:0000256" key="4">
    <source>
        <dbReference type="ARBA" id="ARBA00022989"/>
    </source>
</evidence>
<evidence type="ECO:0000256" key="5">
    <source>
        <dbReference type="ARBA" id="ARBA00023136"/>
    </source>
</evidence>
<dbReference type="InterPro" id="IPR027379">
    <property type="entry name" value="CLS_N"/>
</dbReference>
<dbReference type="Pfam" id="PF13396">
    <property type="entry name" value="PLDc_N"/>
    <property type="match status" value="1"/>
</dbReference>
<dbReference type="Proteomes" id="UP001302126">
    <property type="component" value="Unassembled WGS sequence"/>
</dbReference>
<accession>A0AAN6WMH9</accession>
<evidence type="ECO:0000313" key="10">
    <source>
        <dbReference type="Proteomes" id="UP001302126"/>
    </source>
</evidence>
<dbReference type="AlphaFoldDB" id="A0AAN6WMH9"/>
<evidence type="ECO:0000256" key="7">
    <source>
        <dbReference type="SAM" id="SignalP"/>
    </source>
</evidence>
<keyword evidence="5 6" id="KW-0472">Membrane</keyword>
<comment type="subcellular location">
    <subcellularLocation>
        <location evidence="1">Cell membrane</location>
        <topology evidence="1">Multi-pass membrane protein</topology>
    </subcellularLocation>
</comment>
<evidence type="ECO:0000256" key="2">
    <source>
        <dbReference type="ARBA" id="ARBA00022475"/>
    </source>
</evidence>
<evidence type="ECO:0000256" key="6">
    <source>
        <dbReference type="SAM" id="Phobius"/>
    </source>
</evidence>
<proteinExistence type="predicted"/>
<evidence type="ECO:0000313" key="9">
    <source>
        <dbReference type="EMBL" id="KAK4184848.1"/>
    </source>
</evidence>
<keyword evidence="2" id="KW-1003">Cell membrane</keyword>
<evidence type="ECO:0000256" key="3">
    <source>
        <dbReference type="ARBA" id="ARBA00022692"/>
    </source>
</evidence>
<keyword evidence="3 6" id="KW-0812">Transmembrane</keyword>
<keyword evidence="4 6" id="KW-1133">Transmembrane helix</keyword>